<accession>A0A7J6TRA0</accession>
<organism evidence="1 2">
    <name type="scientific">Perkinsus olseni</name>
    <name type="common">Perkinsus atlanticus</name>
    <dbReference type="NCBI Taxonomy" id="32597"/>
    <lineage>
        <taxon>Eukaryota</taxon>
        <taxon>Sar</taxon>
        <taxon>Alveolata</taxon>
        <taxon>Perkinsozoa</taxon>
        <taxon>Perkinsea</taxon>
        <taxon>Perkinsida</taxon>
        <taxon>Perkinsidae</taxon>
        <taxon>Perkinsus</taxon>
    </lineage>
</organism>
<evidence type="ECO:0000313" key="1">
    <source>
        <dbReference type="EMBL" id="KAF4747743.1"/>
    </source>
</evidence>
<evidence type="ECO:0000313" key="2">
    <source>
        <dbReference type="Proteomes" id="UP000574390"/>
    </source>
</evidence>
<dbReference type="AlphaFoldDB" id="A0A7J6TRA0"/>
<proteinExistence type="predicted"/>
<comment type="caution">
    <text evidence="1">The sequence shown here is derived from an EMBL/GenBank/DDBJ whole genome shotgun (WGS) entry which is preliminary data.</text>
</comment>
<name>A0A7J6TRA0_PEROL</name>
<reference evidence="1 2" key="1">
    <citation type="submission" date="2020-04" db="EMBL/GenBank/DDBJ databases">
        <title>Perkinsus olseni comparative genomics.</title>
        <authorList>
            <person name="Bogema D.R."/>
        </authorList>
    </citation>
    <scope>NUCLEOTIDE SEQUENCE [LARGE SCALE GENOMIC DNA]</scope>
    <source>
        <strain evidence="1">ATCC PRA-205</strain>
    </source>
</reference>
<dbReference type="Proteomes" id="UP000574390">
    <property type="component" value="Unassembled WGS sequence"/>
</dbReference>
<gene>
    <name evidence="1" type="ORF">FOZ62_031285</name>
</gene>
<dbReference type="SUPFAM" id="SSF50630">
    <property type="entry name" value="Acid proteases"/>
    <property type="match status" value="1"/>
</dbReference>
<dbReference type="EMBL" id="JABANM010005360">
    <property type="protein sequence ID" value="KAF4747743.1"/>
    <property type="molecule type" value="Genomic_DNA"/>
</dbReference>
<sequence>MSDVAKDTLVSKLILKDPLKGLGDGVVSSYVAGVCEEAKTQLAYAARSSSGVEGATPSLTPAVRSTSRSKDYGASIKAVNSELGPIPDECMPTQRMLEALRGSPWTYVELSRFFVEDSVNGRRDGTILAEKADGTPVIIKAPEKESTSKNMVRQYGAHWTLAYQSLGWAMLIIQHDAQQGERHKGDLSLASIDAHRARILNLAIQFNWFAATAADKAVPRKIEASASLGIARLGDFYFRGLSLSVLTMAVYSPAAPEDLRSSLSRNVLSLSSLHDVAISELGSSTFKSGFGLDFPPPGSRYPGLSDTQKTVVRAIDEVIAGDRLLDLVRDAGDVFPLSETVQETFDQRFSNAAVNLRFSLCSLLRCEDREAKSGAPFRAPLWRALALLVGDEQSDESIYDMLDLPYPVGKDVDHLPTMSFTVIGIPDKADVTISTPPKAYIVSPEPEACILNIDFDERWILGLPAFVGHYYSFDWTGARIGVAKVKE</sequence>
<dbReference type="InterPro" id="IPR021109">
    <property type="entry name" value="Peptidase_aspartic_dom_sf"/>
</dbReference>
<dbReference type="Gene3D" id="2.40.70.10">
    <property type="entry name" value="Acid Proteases"/>
    <property type="match status" value="1"/>
</dbReference>
<protein>
    <submittedName>
        <fullName evidence="1">Uncharacterized protein</fullName>
    </submittedName>
</protein>